<comment type="caution">
    <text evidence="2">The sequence shown here is derived from an EMBL/GenBank/DDBJ whole genome shotgun (WGS) entry which is preliminary data.</text>
</comment>
<keyword evidence="1" id="KW-0812">Transmembrane</keyword>
<dbReference type="AlphaFoldDB" id="A0A926E318"/>
<reference evidence="2" key="1">
    <citation type="submission" date="2020-08" db="EMBL/GenBank/DDBJ databases">
        <title>Genome public.</title>
        <authorList>
            <person name="Liu C."/>
            <person name="Sun Q."/>
        </authorList>
    </citation>
    <scope>NUCLEOTIDE SEQUENCE</scope>
    <source>
        <strain evidence="2">NSJ-33</strain>
    </source>
</reference>
<gene>
    <name evidence="2" type="ORF">H8710_00770</name>
</gene>
<name>A0A926E318_9FIRM</name>
<evidence type="ECO:0000313" key="2">
    <source>
        <dbReference type="EMBL" id="MBC8558590.1"/>
    </source>
</evidence>
<dbReference type="RefSeq" id="WP_249293481.1">
    <property type="nucleotide sequence ID" value="NZ_JACRSV010000001.1"/>
</dbReference>
<accession>A0A926E318</accession>
<dbReference type="InterPro" id="IPR025945">
    <property type="entry name" value="DHHW"/>
</dbReference>
<keyword evidence="1" id="KW-0472">Membrane</keyword>
<evidence type="ECO:0000256" key="1">
    <source>
        <dbReference type="SAM" id="Phobius"/>
    </source>
</evidence>
<feature type="transmembrane region" description="Helical" evidence="1">
    <location>
        <begin position="12"/>
        <end position="30"/>
    </location>
</feature>
<dbReference type="Proteomes" id="UP000610760">
    <property type="component" value="Unassembled WGS sequence"/>
</dbReference>
<dbReference type="Pfam" id="PF14286">
    <property type="entry name" value="DHHW"/>
    <property type="match status" value="1"/>
</dbReference>
<sequence>MKQREQNRSCLWLVLLFGIFIGVFTVWDLLTPPKNFSEFENRYLKQRPTFSWEGLMDNSYTQGYEGFINDQFVLRNQWIDLKSKAEIGLLKVENNGIVYGRQNMMFAKYQSFDPAQLEKNLGFLEEFAQGKDSLTLAVIPSAYEIYPENLPYGLKQVNQKSEIEAIYSRLGTLMETVDLYPTLTENKENYIYYRTDHHWTTDGAYLAYVQYCKEKGHTPVSVDTLSRKEVEGFYGTYFNKSKNTSAKPDTLAYYEIPMDSVTIDGVDKEGYLDTSQFKNRDKYAAFLYGNNGVTVLKSGNNQNHQDGETSRILIVKDSFSNCFAPFLTYNYDEVYVVDLRSFPKGMTELLESTPFDDILIMYNFMNLESDTNLYRLKY</sequence>
<protein>
    <recommendedName>
        <fullName evidence="4">DHHW protein</fullName>
    </recommendedName>
</protein>
<organism evidence="2 3">
    <name type="scientific">Fumia xinanensis</name>
    <dbReference type="NCBI Taxonomy" id="2763659"/>
    <lineage>
        <taxon>Bacteria</taxon>
        <taxon>Bacillati</taxon>
        <taxon>Bacillota</taxon>
        <taxon>Clostridia</taxon>
        <taxon>Eubacteriales</taxon>
        <taxon>Oscillospiraceae</taxon>
        <taxon>Fumia</taxon>
    </lineage>
</organism>
<keyword evidence="1" id="KW-1133">Transmembrane helix</keyword>
<evidence type="ECO:0000313" key="3">
    <source>
        <dbReference type="Proteomes" id="UP000610760"/>
    </source>
</evidence>
<proteinExistence type="predicted"/>
<keyword evidence="3" id="KW-1185">Reference proteome</keyword>
<dbReference type="EMBL" id="JACRSV010000001">
    <property type="protein sequence ID" value="MBC8558590.1"/>
    <property type="molecule type" value="Genomic_DNA"/>
</dbReference>
<evidence type="ECO:0008006" key="4">
    <source>
        <dbReference type="Google" id="ProtNLM"/>
    </source>
</evidence>